<evidence type="ECO:0000256" key="7">
    <source>
        <dbReference type="ARBA" id="ARBA00023136"/>
    </source>
</evidence>
<proteinExistence type="inferred from homology"/>
<evidence type="ECO:0000256" key="1">
    <source>
        <dbReference type="ARBA" id="ARBA00003279"/>
    </source>
</evidence>
<dbReference type="Gene3D" id="1.20.1250.20">
    <property type="entry name" value="MFS general substrate transporter like domains"/>
    <property type="match status" value="1"/>
</dbReference>
<dbReference type="RefSeq" id="WP_063947949.1">
    <property type="nucleotide sequence ID" value="NZ_LXPS01000006.1"/>
</dbReference>
<organism evidence="10 11">
    <name type="scientific">Agrobacterium tumefaciens</name>
    <dbReference type="NCBI Taxonomy" id="358"/>
    <lineage>
        <taxon>Bacteria</taxon>
        <taxon>Pseudomonadati</taxon>
        <taxon>Pseudomonadota</taxon>
        <taxon>Alphaproteobacteria</taxon>
        <taxon>Hyphomicrobiales</taxon>
        <taxon>Rhizobiaceae</taxon>
        <taxon>Rhizobium/Agrobacterium group</taxon>
        <taxon>Agrobacterium</taxon>
        <taxon>Agrobacterium tumefaciens complex</taxon>
    </lineage>
</organism>
<evidence type="ECO:0000256" key="3">
    <source>
        <dbReference type="ARBA" id="ARBA00007520"/>
    </source>
</evidence>
<keyword evidence="4" id="KW-0813">Transport</keyword>
<dbReference type="Proteomes" id="UP000077098">
    <property type="component" value="Unassembled WGS sequence"/>
</dbReference>
<comment type="similarity">
    <text evidence="3">Belongs to the major facilitator superfamily. TCR/Tet family.</text>
</comment>
<evidence type="ECO:0000256" key="5">
    <source>
        <dbReference type="ARBA" id="ARBA00022692"/>
    </source>
</evidence>
<dbReference type="InterPro" id="IPR001958">
    <property type="entry name" value="Tet-R_TetA/multi-R_MdtG-like"/>
</dbReference>
<feature type="domain" description="Major facilitator superfamily (MFS) profile" evidence="9">
    <location>
        <begin position="4"/>
        <end position="391"/>
    </location>
</feature>
<dbReference type="Pfam" id="PF07690">
    <property type="entry name" value="MFS_1"/>
    <property type="match status" value="1"/>
</dbReference>
<dbReference type="GO" id="GO:0016020">
    <property type="term" value="C:membrane"/>
    <property type="evidence" value="ECO:0007669"/>
    <property type="project" value="UniProtKB-SubCell"/>
</dbReference>
<dbReference type="InterPro" id="IPR005829">
    <property type="entry name" value="Sugar_transporter_CS"/>
</dbReference>
<dbReference type="PANTHER" id="PTHR23504:SF15">
    <property type="entry name" value="MAJOR FACILITATOR SUPERFAMILY (MFS) PROFILE DOMAIN-CONTAINING PROTEIN"/>
    <property type="match status" value="1"/>
</dbReference>
<dbReference type="PRINTS" id="PR01035">
    <property type="entry name" value="TCRTETA"/>
</dbReference>
<name>A0A176XFQ1_AGRTU</name>
<feature type="transmembrane region" description="Helical" evidence="8">
    <location>
        <begin position="159"/>
        <end position="179"/>
    </location>
</feature>
<comment type="function">
    <text evidence="1">Resistance to tetracycline by an active tetracycline efflux. This is an energy-dependent process that decreases the accumulation of the antibiotic in whole cells. This protein functions as a metal-tetracycline/H(+) antiporter.</text>
</comment>
<comment type="subcellular location">
    <subcellularLocation>
        <location evidence="2">Membrane</location>
        <topology evidence="2">Multi-pass membrane protein</topology>
    </subcellularLocation>
</comment>
<keyword evidence="6 8" id="KW-1133">Transmembrane helix</keyword>
<gene>
    <name evidence="10" type="ORF">A7J57_22525</name>
</gene>
<feature type="transmembrane region" description="Helical" evidence="8">
    <location>
        <begin position="7"/>
        <end position="26"/>
    </location>
</feature>
<feature type="transmembrane region" description="Helical" evidence="8">
    <location>
        <begin position="246"/>
        <end position="265"/>
    </location>
</feature>
<reference evidence="10 11" key="1">
    <citation type="submission" date="2016-05" db="EMBL/GenBank/DDBJ databases">
        <authorList>
            <person name="Lavstsen T."/>
            <person name="Jespersen J.S."/>
        </authorList>
    </citation>
    <scope>NUCLEOTIDE SEQUENCE [LARGE SCALE GENOMIC DNA]</scope>
    <source>
        <strain evidence="10 11">KCJ1736</strain>
    </source>
</reference>
<evidence type="ECO:0000259" key="9">
    <source>
        <dbReference type="PROSITE" id="PS50850"/>
    </source>
</evidence>
<keyword evidence="5 8" id="KW-0812">Transmembrane</keyword>
<evidence type="ECO:0000256" key="8">
    <source>
        <dbReference type="SAM" id="Phobius"/>
    </source>
</evidence>
<feature type="transmembrane region" description="Helical" evidence="8">
    <location>
        <begin position="277"/>
        <end position="296"/>
    </location>
</feature>
<evidence type="ECO:0000313" key="10">
    <source>
        <dbReference type="EMBL" id="OAE48452.1"/>
    </source>
</evidence>
<dbReference type="GO" id="GO:0022857">
    <property type="term" value="F:transmembrane transporter activity"/>
    <property type="evidence" value="ECO:0007669"/>
    <property type="project" value="InterPro"/>
</dbReference>
<dbReference type="PANTHER" id="PTHR23504">
    <property type="entry name" value="MAJOR FACILITATOR SUPERFAMILY DOMAIN-CONTAINING PROTEIN 10"/>
    <property type="match status" value="1"/>
</dbReference>
<protein>
    <submittedName>
        <fullName evidence="10">Tetracycline resistance MFS efflux pump</fullName>
    </submittedName>
</protein>
<dbReference type="InterPro" id="IPR011701">
    <property type="entry name" value="MFS"/>
</dbReference>
<evidence type="ECO:0000313" key="11">
    <source>
        <dbReference type="Proteomes" id="UP000077098"/>
    </source>
</evidence>
<sequence>MNKPLSVIFATICLDAIGIGLIFPVLPRLIEDVTQAPNAVPCIGVLMAIYALLQFIFAPFLGALSDRIGRRPVLLLSLAGAAMNYVLMVCATSLTILIIGRAIAGITSANVSVATAYITDVSSKETRSKQFGLLNAMFGIGFILGPVLGGILGDYWLRLPFAAAGVLNGCNLLIAFFILPESRMPDCEKITFVSPLSLAPLRWLLSTRSLAQVVGLFFVLSAAGEVYGTCWALWGKDVFGWNGLSIGLSLAMFGVCQSLAQAFLSAPAVKLLGERRAVFTGIAAASLGLLVMAFIASDWMVYAMMPVVALSGIGTPALQSLATRLVDDKLQGQFQGTLASAMSIASIIGPLGFSSFYFLVRDQWPGAIWLSALALEGVAVLLVFKLQINASSPGPTQTPNP</sequence>
<evidence type="ECO:0000256" key="4">
    <source>
        <dbReference type="ARBA" id="ARBA00022448"/>
    </source>
</evidence>
<evidence type="ECO:0000256" key="2">
    <source>
        <dbReference type="ARBA" id="ARBA00004141"/>
    </source>
</evidence>
<dbReference type="SUPFAM" id="SSF103473">
    <property type="entry name" value="MFS general substrate transporter"/>
    <property type="match status" value="1"/>
</dbReference>
<comment type="caution">
    <text evidence="10">The sequence shown here is derived from an EMBL/GenBank/DDBJ whole genome shotgun (WGS) entry which is preliminary data.</text>
</comment>
<feature type="transmembrane region" description="Helical" evidence="8">
    <location>
        <begin position="102"/>
        <end position="119"/>
    </location>
</feature>
<evidence type="ECO:0000256" key="6">
    <source>
        <dbReference type="ARBA" id="ARBA00022989"/>
    </source>
</evidence>
<dbReference type="CDD" id="cd17388">
    <property type="entry name" value="MFS_TetA"/>
    <property type="match status" value="1"/>
</dbReference>
<dbReference type="PROSITE" id="PS00216">
    <property type="entry name" value="SUGAR_TRANSPORT_1"/>
    <property type="match status" value="1"/>
</dbReference>
<feature type="transmembrane region" description="Helical" evidence="8">
    <location>
        <begin position="338"/>
        <end position="360"/>
    </location>
</feature>
<dbReference type="InterPro" id="IPR036259">
    <property type="entry name" value="MFS_trans_sf"/>
</dbReference>
<dbReference type="EMBL" id="LXPS01000006">
    <property type="protein sequence ID" value="OAE48452.1"/>
    <property type="molecule type" value="Genomic_DNA"/>
</dbReference>
<accession>A0A176XFQ1</accession>
<feature type="transmembrane region" description="Helical" evidence="8">
    <location>
        <begin position="131"/>
        <end position="153"/>
    </location>
</feature>
<keyword evidence="7 8" id="KW-0472">Membrane</keyword>
<dbReference type="InterPro" id="IPR020846">
    <property type="entry name" value="MFS_dom"/>
</dbReference>
<feature type="transmembrane region" description="Helical" evidence="8">
    <location>
        <begin position="38"/>
        <end position="61"/>
    </location>
</feature>
<feature type="transmembrane region" description="Helical" evidence="8">
    <location>
        <begin position="73"/>
        <end position="96"/>
    </location>
</feature>
<feature type="transmembrane region" description="Helical" evidence="8">
    <location>
        <begin position="210"/>
        <end position="234"/>
    </location>
</feature>
<dbReference type="AlphaFoldDB" id="A0A176XFQ1"/>
<feature type="transmembrane region" description="Helical" evidence="8">
    <location>
        <begin position="366"/>
        <end position="384"/>
    </location>
</feature>
<dbReference type="PROSITE" id="PS50850">
    <property type="entry name" value="MFS"/>
    <property type="match status" value="1"/>
</dbReference>